<keyword evidence="1" id="KW-0472">Membrane</keyword>
<evidence type="ECO:0000313" key="2">
    <source>
        <dbReference type="EMBL" id="EMI54639.1"/>
    </source>
</evidence>
<dbReference type="Proteomes" id="UP000011885">
    <property type="component" value="Unassembled WGS sequence"/>
</dbReference>
<dbReference type="PATRIC" id="fig|1263870.3.peg.4133"/>
<keyword evidence="1" id="KW-0812">Transmembrane</keyword>
<dbReference type="OrthoDB" id="223541at2"/>
<comment type="caution">
    <text evidence="2">The sequence shown here is derived from an EMBL/GenBank/DDBJ whole genome shotgun (WGS) entry which is preliminary data.</text>
</comment>
<proteinExistence type="predicted"/>
<protein>
    <submittedName>
        <fullName evidence="2">Uncharacterized protein</fullName>
    </submittedName>
</protein>
<sequence>MPILDGLTAVHTVRIEVQVFVFLTDEISTLTSSDSDTRSRPGRSRLTSVLVLVAICAAIVFVFRTIGPQTIGEQVRRHFERQLADYYTQWDVKIGRGSYLPGVGFRFERLTFSPRASGSASGVGGSLAGTLLNRWTQEPAVVVDTMTVLADIDAKKLLDKRNPVTTRQVIVEGIHADVRLQSDGSSSLDGLWPLPKLGPVCPRVDLRDVALQVSVEEKAGVNRHVAEVGGSGAGADPSEQSRPIELRWSQIVIESSANFDAGEDGERRISLVGDSDLCGRCEMTVAQDIVDGETVHTKAKASMASLRLNNSTLDRFRTWLPKTPPPGARFDVIGDLNASIEIGCNDPAPGNVSSGNVASGNVASGNVASGNVTNNATSIADPFHYEIDYVLRNGRYNDKRLPAAFEHATGRLRITPRKVELFPSRATLGQAVVRLQGSADVQVALAAPEPVSPQSVYMAAYTATPLPSVGTDDAIRIPFCESDLVARVWNCDLTVSADDLQVNEGFRELAPAKTAAFFDRYRPSGQIDFVTRCFNARPLAKQPWAIEATVLCEGVDVQVDKFPYPVERLSGEINIANGRVDTRRLTGFAGGRPVYCEFNVPMKLSPDAVVSPERSIVIRSDGAIPIDGALVSALTPRESTQDAGLTPGGVRGESKLESFIRSLHPRGAIELASASIQTDANGVTSRQFDLRVIGGSIRYDGFAYPLYNVAGRVQVKDDMVRIIGFTANNAGAAKIACDGLYQMSADPNQTELNLRFRVADIAMDHSLRVSLPESSRNIWEALSPAGTLDQLDVQLRRVGTAPIALSLNAAHQSELRAKPNLLSIRPKAIPYRVDIVGGSVDYRDGAVTITNLRGRHDASRLIADGVCHPDASGRWMLTMDLHSGCRLIPDEELIAALPEQMSRAMRALELRGPLGLRGVTNILLPQSETESPTIDWDLILQLEGNRIADVGPVHSLRGEIMVRGMKDGELVRAGGELAIDSLHAYGFQVTSLRGPFSILGDELRLGTFSTGMDPITGLPLVGTASSQLGARTVHADKSGRQAPINGQMFGGKLDVSGIVALSTGDFDVGASMENGQIATILAELGQTRSGMKGRFDMNSRLDGRLGDSDLLKGTGTARISGANMYELPLLVQVLNLLRITPTEDVAFTDGETEFAIFGEDVNFHRLSMWGDLVALDGSGTLSRLEHLDLSFNTKVSPQNLFSKVISPLRDSSYTFWTIEVDGPLSAPTIQRHALGGVSQTLESWFPGMVRSTTADTSAVSR</sequence>
<evidence type="ECO:0000256" key="1">
    <source>
        <dbReference type="SAM" id="Phobius"/>
    </source>
</evidence>
<feature type="transmembrane region" description="Helical" evidence="1">
    <location>
        <begin position="46"/>
        <end position="67"/>
    </location>
</feature>
<dbReference type="AlphaFoldDB" id="M5U025"/>
<accession>M5U025</accession>
<dbReference type="RefSeq" id="WP_008681717.1">
    <property type="nucleotide sequence ID" value="NZ_ANOH01000267.1"/>
</dbReference>
<dbReference type="EMBL" id="ANOH01000267">
    <property type="protein sequence ID" value="EMI54639.1"/>
    <property type="molecule type" value="Genomic_DNA"/>
</dbReference>
<keyword evidence="3" id="KW-1185">Reference proteome</keyword>
<organism evidence="2 3">
    <name type="scientific">Rhodopirellula sallentina SM41</name>
    <dbReference type="NCBI Taxonomy" id="1263870"/>
    <lineage>
        <taxon>Bacteria</taxon>
        <taxon>Pseudomonadati</taxon>
        <taxon>Planctomycetota</taxon>
        <taxon>Planctomycetia</taxon>
        <taxon>Pirellulales</taxon>
        <taxon>Pirellulaceae</taxon>
        <taxon>Rhodopirellula</taxon>
    </lineage>
</organism>
<gene>
    <name evidence="2" type="ORF">RSSM_03901</name>
</gene>
<reference evidence="2 3" key="1">
    <citation type="journal article" date="2013" name="Mar. Genomics">
        <title>Expression of sulfatases in Rhodopirellula baltica and the diversity of sulfatases in the genus Rhodopirellula.</title>
        <authorList>
            <person name="Wegner C.E."/>
            <person name="Richter-Heitmann T."/>
            <person name="Klindworth A."/>
            <person name="Klockow C."/>
            <person name="Richter M."/>
            <person name="Achstetter T."/>
            <person name="Glockner F.O."/>
            <person name="Harder J."/>
        </authorList>
    </citation>
    <scope>NUCLEOTIDE SEQUENCE [LARGE SCALE GENOMIC DNA]</scope>
    <source>
        <strain evidence="2 3">SM41</strain>
    </source>
</reference>
<evidence type="ECO:0000313" key="3">
    <source>
        <dbReference type="Proteomes" id="UP000011885"/>
    </source>
</evidence>
<name>M5U025_9BACT</name>
<keyword evidence="1" id="KW-1133">Transmembrane helix</keyword>